<dbReference type="GO" id="GO:0006310">
    <property type="term" value="P:DNA recombination"/>
    <property type="evidence" value="ECO:0007669"/>
    <property type="project" value="InterPro"/>
</dbReference>
<accession>A0A380NJ89</accession>
<sequence>MIKIKLDLEYPSLNEYIQAERSNRYKGAKLKKDYTEATQLMVARYRGAVKSKADIHFEWHTSRRVDPDNLDFARKFILDGLVRAGVLIDDNQAYIGRLSSEVVKDKQGYVIVMIKEQGYDVK</sequence>
<dbReference type="Gene3D" id="3.30.1330.70">
    <property type="entry name" value="Holliday junction resolvase RusA"/>
    <property type="match status" value="1"/>
</dbReference>
<dbReference type="OrthoDB" id="2087700at2"/>
<keyword evidence="2" id="KW-1185">Reference proteome</keyword>
<dbReference type="GO" id="GO:0006281">
    <property type="term" value="P:DNA repair"/>
    <property type="evidence" value="ECO:0007669"/>
    <property type="project" value="InterPro"/>
</dbReference>
<organism evidence="1 2">
    <name type="scientific">Veillonella criceti</name>
    <dbReference type="NCBI Taxonomy" id="103891"/>
    <lineage>
        <taxon>Bacteria</taxon>
        <taxon>Bacillati</taxon>
        <taxon>Bacillota</taxon>
        <taxon>Negativicutes</taxon>
        <taxon>Veillonellales</taxon>
        <taxon>Veillonellaceae</taxon>
        <taxon>Veillonella</taxon>
    </lineage>
</organism>
<dbReference type="GO" id="GO:0000287">
    <property type="term" value="F:magnesium ion binding"/>
    <property type="evidence" value="ECO:0007669"/>
    <property type="project" value="InterPro"/>
</dbReference>
<dbReference type="RefSeq" id="WP_115310059.1">
    <property type="nucleotide sequence ID" value="NZ_UHIO01000001.1"/>
</dbReference>
<gene>
    <name evidence="1" type="ORF">NCTC12020_00849</name>
</gene>
<reference evidence="1 2" key="1">
    <citation type="submission" date="2018-06" db="EMBL/GenBank/DDBJ databases">
        <authorList>
            <consortium name="Pathogen Informatics"/>
            <person name="Doyle S."/>
        </authorList>
    </citation>
    <scope>NUCLEOTIDE SEQUENCE [LARGE SCALE GENOMIC DNA]</scope>
    <source>
        <strain evidence="1 2">NCTC12020</strain>
    </source>
</reference>
<evidence type="ECO:0000313" key="2">
    <source>
        <dbReference type="Proteomes" id="UP000255367"/>
    </source>
</evidence>
<dbReference type="Proteomes" id="UP000255367">
    <property type="component" value="Unassembled WGS sequence"/>
</dbReference>
<dbReference type="AlphaFoldDB" id="A0A380NJ89"/>
<dbReference type="EMBL" id="UHIO01000001">
    <property type="protein sequence ID" value="SUP42295.1"/>
    <property type="molecule type" value="Genomic_DNA"/>
</dbReference>
<protein>
    <submittedName>
        <fullName evidence="1">Holliday junction resolvase</fullName>
    </submittedName>
</protein>
<dbReference type="InterPro" id="IPR036614">
    <property type="entry name" value="RusA-like_sf"/>
</dbReference>
<evidence type="ECO:0000313" key="1">
    <source>
        <dbReference type="EMBL" id="SUP42295.1"/>
    </source>
</evidence>
<name>A0A380NJ89_9FIRM</name>
<proteinExistence type="predicted"/>
<dbReference type="SUPFAM" id="SSF103084">
    <property type="entry name" value="Holliday junction resolvase RusA"/>
    <property type="match status" value="1"/>
</dbReference>